<gene>
    <name evidence="1" type="ORF">P170DRAFT_177738</name>
</gene>
<dbReference type="VEuPathDB" id="FungiDB:P170DRAFT_177738"/>
<accession>A0A2I2G8N5</accession>
<evidence type="ECO:0000313" key="1">
    <source>
        <dbReference type="EMBL" id="PLB49218.1"/>
    </source>
</evidence>
<dbReference type="GeneID" id="36550345"/>
<dbReference type="AlphaFoldDB" id="A0A2I2G8N5"/>
<organism evidence="1 2">
    <name type="scientific">Aspergillus steynii IBT 23096</name>
    <dbReference type="NCBI Taxonomy" id="1392250"/>
    <lineage>
        <taxon>Eukaryota</taxon>
        <taxon>Fungi</taxon>
        <taxon>Dikarya</taxon>
        <taxon>Ascomycota</taxon>
        <taxon>Pezizomycotina</taxon>
        <taxon>Eurotiomycetes</taxon>
        <taxon>Eurotiomycetidae</taxon>
        <taxon>Eurotiales</taxon>
        <taxon>Aspergillaceae</taxon>
        <taxon>Aspergillus</taxon>
        <taxon>Aspergillus subgen. Circumdati</taxon>
    </lineage>
</organism>
<evidence type="ECO:0000313" key="2">
    <source>
        <dbReference type="Proteomes" id="UP000234275"/>
    </source>
</evidence>
<comment type="caution">
    <text evidence="1">The sequence shown here is derived from an EMBL/GenBank/DDBJ whole genome shotgun (WGS) entry which is preliminary data.</text>
</comment>
<protein>
    <submittedName>
        <fullName evidence="1">Uncharacterized protein</fullName>
    </submittedName>
</protein>
<sequence length="72" mass="8040">MSQGLTRVGQRKIPVYRLCLTLGPWDRAVLVFFGLVYQLPPPSRKPSTCLPSLSFSPSIALYIDPAHITVLR</sequence>
<dbReference type="EMBL" id="MSFO01000004">
    <property type="protein sequence ID" value="PLB49218.1"/>
    <property type="molecule type" value="Genomic_DNA"/>
</dbReference>
<dbReference type="Proteomes" id="UP000234275">
    <property type="component" value="Unassembled WGS sequence"/>
</dbReference>
<name>A0A2I2G8N5_9EURO</name>
<proteinExistence type="predicted"/>
<dbReference type="RefSeq" id="XP_024704520.1">
    <property type="nucleotide sequence ID" value="XM_024842647.1"/>
</dbReference>
<reference evidence="1 2" key="1">
    <citation type="submission" date="2016-12" db="EMBL/GenBank/DDBJ databases">
        <title>The genomes of Aspergillus section Nigri reveals drivers in fungal speciation.</title>
        <authorList>
            <consortium name="DOE Joint Genome Institute"/>
            <person name="Vesth T.C."/>
            <person name="Nybo J."/>
            <person name="Theobald S."/>
            <person name="Brandl J."/>
            <person name="Frisvad J.C."/>
            <person name="Nielsen K.F."/>
            <person name="Lyhne E.K."/>
            <person name="Kogle M.E."/>
            <person name="Kuo A."/>
            <person name="Riley R."/>
            <person name="Clum A."/>
            <person name="Nolan M."/>
            <person name="Lipzen A."/>
            <person name="Salamov A."/>
            <person name="Henrissat B."/>
            <person name="Wiebenga A."/>
            <person name="De Vries R.P."/>
            <person name="Grigoriev I.V."/>
            <person name="Mortensen U.H."/>
            <person name="Andersen M.R."/>
            <person name="Baker S.E."/>
        </authorList>
    </citation>
    <scope>NUCLEOTIDE SEQUENCE [LARGE SCALE GENOMIC DNA]</scope>
    <source>
        <strain evidence="1 2">IBT 23096</strain>
    </source>
</reference>
<keyword evidence="2" id="KW-1185">Reference proteome</keyword>